<evidence type="ECO:0000313" key="9">
    <source>
        <dbReference type="EMBL" id="CEJ55838.1"/>
    </source>
</evidence>
<keyword evidence="7" id="KW-0812">Transmembrane</keyword>
<dbReference type="Proteomes" id="UP000042958">
    <property type="component" value="Unassembled WGS sequence"/>
</dbReference>
<gene>
    <name evidence="9" type="ORF">PMG11_02069</name>
</gene>
<feature type="transmembrane region" description="Helical" evidence="7">
    <location>
        <begin position="607"/>
        <end position="625"/>
    </location>
</feature>
<feature type="transmembrane region" description="Helical" evidence="7">
    <location>
        <begin position="555"/>
        <end position="580"/>
    </location>
</feature>
<evidence type="ECO:0000256" key="4">
    <source>
        <dbReference type="ARBA" id="ARBA00022676"/>
    </source>
</evidence>
<dbReference type="OrthoDB" id="9876900at2759"/>
<dbReference type="InterPro" id="IPR029044">
    <property type="entry name" value="Nucleotide-diphossugar_trans"/>
</dbReference>
<dbReference type="GO" id="GO:0005886">
    <property type="term" value="C:plasma membrane"/>
    <property type="evidence" value="ECO:0007669"/>
    <property type="project" value="UniProtKB-SubCell"/>
</dbReference>
<dbReference type="GO" id="GO:0050501">
    <property type="term" value="F:hyaluronan synthase activity"/>
    <property type="evidence" value="ECO:0007669"/>
    <property type="project" value="TreeGrafter"/>
</dbReference>
<organism evidence="9 10">
    <name type="scientific">Penicillium brasilianum</name>
    <dbReference type="NCBI Taxonomy" id="104259"/>
    <lineage>
        <taxon>Eukaryota</taxon>
        <taxon>Fungi</taxon>
        <taxon>Dikarya</taxon>
        <taxon>Ascomycota</taxon>
        <taxon>Pezizomycotina</taxon>
        <taxon>Eurotiomycetes</taxon>
        <taxon>Eurotiomycetidae</taxon>
        <taxon>Eurotiales</taxon>
        <taxon>Aspergillaceae</taxon>
        <taxon>Penicillium</taxon>
    </lineage>
</organism>
<feature type="transmembrane region" description="Helical" evidence="7">
    <location>
        <begin position="306"/>
        <end position="327"/>
    </location>
</feature>
<dbReference type="PANTHER" id="PTHR22913:SF12">
    <property type="entry name" value="MANNURONAN SYNTHASE"/>
    <property type="match status" value="1"/>
</dbReference>
<feature type="transmembrane region" description="Helical" evidence="7">
    <location>
        <begin position="98"/>
        <end position="114"/>
    </location>
</feature>
<dbReference type="EMBL" id="CDHK01000002">
    <property type="protein sequence ID" value="CEJ55838.1"/>
    <property type="molecule type" value="Genomic_DNA"/>
</dbReference>
<name>A0A0F7TLE8_PENBI</name>
<dbReference type="STRING" id="104259.A0A0F7TLE8"/>
<keyword evidence="3" id="KW-1003">Cell membrane</keyword>
<keyword evidence="10" id="KW-1185">Reference proteome</keyword>
<dbReference type="PANTHER" id="PTHR22913">
    <property type="entry name" value="HYALURONAN SYNTHASE"/>
    <property type="match status" value="1"/>
</dbReference>
<evidence type="ECO:0000313" key="10">
    <source>
        <dbReference type="Proteomes" id="UP000042958"/>
    </source>
</evidence>
<feature type="transmembrane region" description="Helical" evidence="7">
    <location>
        <begin position="637"/>
        <end position="657"/>
    </location>
</feature>
<dbReference type="AlphaFoldDB" id="A0A0F7TLE8"/>
<dbReference type="GO" id="GO:0030213">
    <property type="term" value="P:hyaluronan biosynthetic process"/>
    <property type="evidence" value="ECO:0007669"/>
    <property type="project" value="TreeGrafter"/>
</dbReference>
<keyword evidence="7" id="KW-1133">Transmembrane helix</keyword>
<comment type="similarity">
    <text evidence="2">Belongs to the NodC/HAS family.</text>
</comment>
<dbReference type="SUPFAM" id="SSF53448">
    <property type="entry name" value="Nucleotide-diphospho-sugar transferases"/>
    <property type="match status" value="1"/>
</dbReference>
<evidence type="ECO:0000256" key="3">
    <source>
        <dbReference type="ARBA" id="ARBA00022475"/>
    </source>
</evidence>
<dbReference type="InterPro" id="IPR001173">
    <property type="entry name" value="Glyco_trans_2-like"/>
</dbReference>
<evidence type="ECO:0000256" key="1">
    <source>
        <dbReference type="ARBA" id="ARBA00004236"/>
    </source>
</evidence>
<dbReference type="Pfam" id="PF13632">
    <property type="entry name" value="Glyco_trans_2_3"/>
    <property type="match status" value="1"/>
</dbReference>
<keyword evidence="6 7" id="KW-0472">Membrane</keyword>
<evidence type="ECO:0000256" key="2">
    <source>
        <dbReference type="ARBA" id="ARBA00006782"/>
    </source>
</evidence>
<reference evidence="10" key="1">
    <citation type="journal article" date="2015" name="Genome Announc.">
        <title>Draft genome sequence of the fungus Penicillium brasilianum MG11.</title>
        <authorList>
            <person name="Horn F."/>
            <person name="Linde J."/>
            <person name="Mattern D.J."/>
            <person name="Walther G."/>
            <person name="Guthke R."/>
            <person name="Brakhage A.A."/>
            <person name="Valiante V."/>
        </authorList>
    </citation>
    <scope>NUCLEOTIDE SEQUENCE [LARGE SCALE GENOMIC DNA]</scope>
    <source>
        <strain evidence="10">MG11</strain>
    </source>
</reference>
<evidence type="ECO:0000256" key="6">
    <source>
        <dbReference type="ARBA" id="ARBA00023136"/>
    </source>
</evidence>
<dbReference type="GO" id="GO:0085029">
    <property type="term" value="P:extracellular matrix assembly"/>
    <property type="evidence" value="ECO:0007669"/>
    <property type="project" value="TreeGrafter"/>
</dbReference>
<keyword evidence="5" id="KW-0808">Transferase</keyword>
<proteinExistence type="inferred from homology"/>
<evidence type="ECO:0000256" key="7">
    <source>
        <dbReference type="SAM" id="Phobius"/>
    </source>
</evidence>
<keyword evidence="4" id="KW-0328">Glycosyltransferase</keyword>
<evidence type="ECO:0000259" key="8">
    <source>
        <dbReference type="Pfam" id="PF13632"/>
    </source>
</evidence>
<feature type="transmembrane region" description="Helical" evidence="7">
    <location>
        <begin position="493"/>
        <end position="517"/>
    </location>
</feature>
<feature type="domain" description="Glycosyltransferase 2-like" evidence="8">
    <location>
        <begin position="330"/>
        <end position="525"/>
    </location>
</feature>
<comment type="subcellular location">
    <subcellularLocation>
        <location evidence="1">Cell membrane</location>
    </subcellularLocation>
</comment>
<evidence type="ECO:0000256" key="5">
    <source>
        <dbReference type="ARBA" id="ARBA00022679"/>
    </source>
</evidence>
<sequence>MCGFIFGRGKRKWTAGLADASKKLMYSLVRIYLILFLKFFPPRPSLLFPLVSNFFIVTRSSSPWVSAIIMDPFNEKSPFSGFSMFQQRGPDVSRLRQFLNLLGCLIVIPIYSFITGYTRHPLTLDILLTIFAAEYNRFENERRRRRLNAPSQGVQDLEKASSLLTDIKRATECMAAIVGYREDPGLFARALASYKTAAECRFILVGVDGDDTPDMEMVRVFQEVFPEKSAVIQIDEPLGEVAMKTFEKLSKVDGNAQAPQVYMEATIAHCCQLAREILSEYDLDLGEAGGITRLCLFQPHLHKKGIMFSAFIFSIVISEMLGIEYLWSSDSDTIIMSDSLRSTIETIAGDPHVGGGSSGLIVHNENDTITTKLGSVVYWSELYMTRSTSTASGTSDCQSGPSTAFRICALPAVLYPWYTQTVLGHRMVVNEDRHLTTNLLMRGWTVTYVSDTLTATDTPTTLSRWIMQQVRWSRAGHIESFQQPQIYVLNNPLFFWAAIKREAGPLLGFGYILYYLITGRCFAYFNWYDVGIRIVYTLLYNFFRNPDRGPTNYWLWIGPGLLFYNIPLPMIHLWSLITVFQDGWGTSMRSTSEITKRDQAWKRWNDLGFFVVWMGIVGGTLARMFANMAGWDSTSVFQAIVLGMIVPSAVSFYGLVFRE</sequence>
<protein>
    <submittedName>
        <fullName evidence="9">Putative Hyaluronan synthase 1</fullName>
    </submittedName>
</protein>
<accession>A0A0F7TLE8</accession>